<keyword evidence="2" id="KW-0378">Hydrolase</keyword>
<evidence type="ECO:0000256" key="1">
    <source>
        <dbReference type="ARBA" id="ARBA00008780"/>
    </source>
</evidence>
<sequence length="139" mass="15254">MNFYTNDTAHGVNELWSDLTNQLTFKNQQVCFPVITIHTQTNNQSGAIRTKWLTPHEMGSYGPRLNAMVPTKYLGTHLKDDGTPDVQTPSKPPIPNPNKTPSSLNPTSAQHPASFQTRWALTPPPPPASNAPHSTVLTS</sequence>
<dbReference type="HOGENOM" id="CLU_1846379_0_0_1"/>
<dbReference type="Pfam" id="PF01735">
    <property type="entry name" value="PLA2_B"/>
    <property type="match status" value="1"/>
</dbReference>
<dbReference type="SUPFAM" id="SSF52151">
    <property type="entry name" value="FabD/lysophospholipase-like"/>
    <property type="match status" value="1"/>
</dbReference>
<feature type="compositionally biased region" description="Polar residues" evidence="3">
    <location>
        <begin position="99"/>
        <end position="119"/>
    </location>
</feature>
<dbReference type="EMBL" id="KN837547">
    <property type="protein sequence ID" value="KIJ24008.1"/>
    <property type="molecule type" value="Genomic_DNA"/>
</dbReference>
<keyword evidence="2" id="KW-0442">Lipid degradation</keyword>
<protein>
    <recommendedName>
        <fullName evidence="2">Lysophospholipase</fullName>
        <ecNumber evidence="2">3.1.1.5</ecNumber>
    </recommendedName>
</protein>
<evidence type="ECO:0000256" key="2">
    <source>
        <dbReference type="RuleBase" id="RU362103"/>
    </source>
</evidence>
<dbReference type="Proteomes" id="UP000054279">
    <property type="component" value="Unassembled WGS sequence"/>
</dbReference>
<name>A0A0C9T580_SPHS4</name>
<feature type="domain" description="PLA2c" evidence="4">
    <location>
        <begin position="7"/>
        <end position="80"/>
    </location>
</feature>
<evidence type="ECO:0000256" key="3">
    <source>
        <dbReference type="SAM" id="MobiDB-lite"/>
    </source>
</evidence>
<dbReference type="GO" id="GO:0004622">
    <property type="term" value="F:phosphatidylcholine lysophospholipase activity"/>
    <property type="evidence" value="ECO:0007669"/>
    <property type="project" value="UniProtKB-EC"/>
</dbReference>
<accession>A0A0C9T580</accession>
<dbReference type="AlphaFoldDB" id="A0A0C9T580"/>
<dbReference type="InterPro" id="IPR016035">
    <property type="entry name" value="Acyl_Trfase/lysoPLipase"/>
</dbReference>
<proteinExistence type="inferred from homology"/>
<reference evidence="5 6" key="1">
    <citation type="submission" date="2014-06" db="EMBL/GenBank/DDBJ databases">
        <title>Evolutionary Origins and Diversification of the Mycorrhizal Mutualists.</title>
        <authorList>
            <consortium name="DOE Joint Genome Institute"/>
            <consortium name="Mycorrhizal Genomics Consortium"/>
            <person name="Kohler A."/>
            <person name="Kuo A."/>
            <person name="Nagy L.G."/>
            <person name="Floudas D."/>
            <person name="Copeland A."/>
            <person name="Barry K.W."/>
            <person name="Cichocki N."/>
            <person name="Veneault-Fourrey C."/>
            <person name="LaButti K."/>
            <person name="Lindquist E.A."/>
            <person name="Lipzen A."/>
            <person name="Lundell T."/>
            <person name="Morin E."/>
            <person name="Murat C."/>
            <person name="Riley R."/>
            <person name="Ohm R."/>
            <person name="Sun H."/>
            <person name="Tunlid A."/>
            <person name="Henrissat B."/>
            <person name="Grigoriev I.V."/>
            <person name="Hibbett D.S."/>
            <person name="Martin F."/>
        </authorList>
    </citation>
    <scope>NUCLEOTIDE SEQUENCE [LARGE SCALE GENOMIC DNA]</scope>
    <source>
        <strain evidence="5 6">SS14</strain>
    </source>
</reference>
<evidence type="ECO:0000313" key="5">
    <source>
        <dbReference type="EMBL" id="KIJ24008.1"/>
    </source>
</evidence>
<comment type="catalytic activity">
    <reaction evidence="2">
        <text>a 1-acyl-sn-glycero-3-phosphocholine + H2O = sn-glycerol 3-phosphocholine + a fatty acid + H(+)</text>
        <dbReference type="Rhea" id="RHEA:15177"/>
        <dbReference type="ChEBI" id="CHEBI:15377"/>
        <dbReference type="ChEBI" id="CHEBI:15378"/>
        <dbReference type="ChEBI" id="CHEBI:16870"/>
        <dbReference type="ChEBI" id="CHEBI:28868"/>
        <dbReference type="ChEBI" id="CHEBI:58168"/>
        <dbReference type="EC" id="3.1.1.5"/>
    </reaction>
</comment>
<dbReference type="Gene3D" id="3.40.1090.10">
    <property type="entry name" value="Cytosolic phospholipase A2 catalytic domain"/>
    <property type="match status" value="1"/>
</dbReference>
<dbReference type="GO" id="GO:0009395">
    <property type="term" value="P:phospholipid catabolic process"/>
    <property type="evidence" value="ECO:0007669"/>
    <property type="project" value="InterPro"/>
</dbReference>
<gene>
    <name evidence="5" type="ORF">M422DRAFT_275311</name>
</gene>
<evidence type="ECO:0000313" key="6">
    <source>
        <dbReference type="Proteomes" id="UP000054279"/>
    </source>
</evidence>
<organism evidence="5 6">
    <name type="scientific">Sphaerobolus stellatus (strain SS14)</name>
    <dbReference type="NCBI Taxonomy" id="990650"/>
    <lineage>
        <taxon>Eukaryota</taxon>
        <taxon>Fungi</taxon>
        <taxon>Dikarya</taxon>
        <taxon>Basidiomycota</taxon>
        <taxon>Agaricomycotina</taxon>
        <taxon>Agaricomycetes</taxon>
        <taxon>Phallomycetidae</taxon>
        <taxon>Geastrales</taxon>
        <taxon>Sphaerobolaceae</taxon>
        <taxon>Sphaerobolus</taxon>
    </lineage>
</organism>
<feature type="region of interest" description="Disordered" evidence="3">
    <location>
        <begin position="73"/>
        <end position="139"/>
    </location>
</feature>
<dbReference type="EC" id="3.1.1.5" evidence="2"/>
<keyword evidence="6" id="KW-1185">Reference proteome</keyword>
<keyword evidence="2" id="KW-0443">Lipid metabolism</keyword>
<comment type="similarity">
    <text evidence="1 2">Belongs to the lysophospholipase family.</text>
</comment>
<evidence type="ECO:0000259" key="4">
    <source>
        <dbReference type="Pfam" id="PF01735"/>
    </source>
</evidence>
<dbReference type="InterPro" id="IPR002642">
    <property type="entry name" value="LysoPLipase_cat_dom"/>
</dbReference>